<keyword evidence="2 4" id="KW-0238">DNA-binding</keyword>
<dbReference type="Gene3D" id="1.10.357.10">
    <property type="entry name" value="Tetracycline Repressor, domain 2"/>
    <property type="match status" value="1"/>
</dbReference>
<dbReference type="InterPro" id="IPR011075">
    <property type="entry name" value="TetR_C"/>
</dbReference>
<dbReference type="InterPro" id="IPR036271">
    <property type="entry name" value="Tet_transcr_reg_TetR-rel_C_sf"/>
</dbReference>
<evidence type="ECO:0000313" key="7">
    <source>
        <dbReference type="Proteomes" id="UP000179627"/>
    </source>
</evidence>
<dbReference type="PANTHER" id="PTHR30055:SF148">
    <property type="entry name" value="TETR-FAMILY TRANSCRIPTIONAL REGULATOR"/>
    <property type="match status" value="1"/>
</dbReference>
<dbReference type="PANTHER" id="PTHR30055">
    <property type="entry name" value="HTH-TYPE TRANSCRIPTIONAL REGULATOR RUTR"/>
    <property type="match status" value="1"/>
</dbReference>
<dbReference type="Gene3D" id="1.10.10.60">
    <property type="entry name" value="Homeodomain-like"/>
    <property type="match status" value="1"/>
</dbReference>
<reference evidence="7" key="1">
    <citation type="submission" date="2016-07" db="EMBL/GenBank/DDBJ databases">
        <title>Sequence Frankia sp. strain CcI1.17.</title>
        <authorList>
            <person name="Ghodhbane-Gtari F."/>
            <person name="Swanson E."/>
            <person name="Gueddou A."/>
            <person name="Morris K."/>
            <person name="Hezbri K."/>
            <person name="Ktari A."/>
            <person name="Nouioui I."/>
            <person name="Abebe-Akele F."/>
            <person name="Simpson S."/>
            <person name="Thomas K."/>
            <person name="Gtari M."/>
            <person name="Tisa L.S."/>
            <person name="Hurst S."/>
        </authorList>
    </citation>
    <scope>NUCLEOTIDE SEQUENCE [LARGE SCALE GENOMIC DNA]</scope>
    <source>
        <strain evidence="7">Cc1.17</strain>
    </source>
</reference>
<dbReference type="InterPro" id="IPR001647">
    <property type="entry name" value="HTH_TetR"/>
</dbReference>
<dbReference type="GO" id="GO:0003700">
    <property type="term" value="F:DNA-binding transcription factor activity"/>
    <property type="evidence" value="ECO:0007669"/>
    <property type="project" value="TreeGrafter"/>
</dbReference>
<proteinExistence type="predicted"/>
<dbReference type="GO" id="GO:0000976">
    <property type="term" value="F:transcription cis-regulatory region binding"/>
    <property type="evidence" value="ECO:0007669"/>
    <property type="project" value="TreeGrafter"/>
</dbReference>
<keyword evidence="1" id="KW-0805">Transcription regulation</keyword>
<protein>
    <recommendedName>
        <fullName evidence="5">HTH tetR-type domain-containing protein</fullName>
    </recommendedName>
</protein>
<accession>A0A1S1QSE4</accession>
<gene>
    <name evidence="6" type="ORF">CC117_16645</name>
</gene>
<dbReference type="Proteomes" id="UP000179627">
    <property type="component" value="Unassembled WGS sequence"/>
</dbReference>
<organism evidence="6 7">
    <name type="scientific">Parafrankia colletiae</name>
    <dbReference type="NCBI Taxonomy" id="573497"/>
    <lineage>
        <taxon>Bacteria</taxon>
        <taxon>Bacillati</taxon>
        <taxon>Actinomycetota</taxon>
        <taxon>Actinomycetes</taxon>
        <taxon>Frankiales</taxon>
        <taxon>Frankiaceae</taxon>
        <taxon>Parafrankia</taxon>
    </lineage>
</organism>
<dbReference type="Pfam" id="PF16859">
    <property type="entry name" value="TetR_C_11"/>
    <property type="match status" value="1"/>
</dbReference>
<comment type="caution">
    <text evidence="6">The sequence shown here is derived from an EMBL/GenBank/DDBJ whole genome shotgun (WGS) entry which is preliminary data.</text>
</comment>
<evidence type="ECO:0000256" key="3">
    <source>
        <dbReference type="ARBA" id="ARBA00023163"/>
    </source>
</evidence>
<keyword evidence="3" id="KW-0804">Transcription</keyword>
<feature type="domain" description="HTH tetR-type" evidence="5">
    <location>
        <begin position="18"/>
        <end position="78"/>
    </location>
</feature>
<dbReference type="AlphaFoldDB" id="A0A1S1QSE4"/>
<evidence type="ECO:0000313" key="6">
    <source>
        <dbReference type="EMBL" id="OHV37638.1"/>
    </source>
</evidence>
<sequence>MSPSATSGAPVPTRRRGSALEAAIFEAVLDQLASVGYARLTMDGVAAAAHTGKAALYRRWPSKEDLVLATVRHVLPTPDAIVLTGDLRLDLLAVLGCVQRTVNSTHGSVLQMAAVDSGADCQSLIGDLVMGPCERRILEVLEAGAAHGEVRPAAVSPLVAEIGPAMVLRRSMVDGSPVPDPYLVSVVDDVLLALCRVGR</sequence>
<evidence type="ECO:0000259" key="5">
    <source>
        <dbReference type="PROSITE" id="PS50977"/>
    </source>
</evidence>
<dbReference type="Pfam" id="PF00440">
    <property type="entry name" value="TetR_N"/>
    <property type="match status" value="1"/>
</dbReference>
<dbReference type="SUPFAM" id="SSF46689">
    <property type="entry name" value="Homeodomain-like"/>
    <property type="match status" value="1"/>
</dbReference>
<dbReference type="SUPFAM" id="SSF48498">
    <property type="entry name" value="Tetracyclin repressor-like, C-terminal domain"/>
    <property type="match status" value="1"/>
</dbReference>
<feature type="DNA-binding region" description="H-T-H motif" evidence="4">
    <location>
        <begin position="41"/>
        <end position="60"/>
    </location>
</feature>
<dbReference type="InterPro" id="IPR050109">
    <property type="entry name" value="HTH-type_TetR-like_transc_reg"/>
</dbReference>
<dbReference type="EMBL" id="MBLM01000112">
    <property type="protein sequence ID" value="OHV37638.1"/>
    <property type="molecule type" value="Genomic_DNA"/>
</dbReference>
<dbReference type="InterPro" id="IPR009057">
    <property type="entry name" value="Homeodomain-like_sf"/>
</dbReference>
<evidence type="ECO:0000256" key="1">
    <source>
        <dbReference type="ARBA" id="ARBA00023015"/>
    </source>
</evidence>
<evidence type="ECO:0000256" key="2">
    <source>
        <dbReference type="ARBA" id="ARBA00023125"/>
    </source>
</evidence>
<dbReference type="PROSITE" id="PS50977">
    <property type="entry name" value="HTH_TETR_2"/>
    <property type="match status" value="1"/>
</dbReference>
<name>A0A1S1QSE4_9ACTN</name>
<keyword evidence="7" id="KW-1185">Reference proteome</keyword>
<evidence type="ECO:0000256" key="4">
    <source>
        <dbReference type="PROSITE-ProRule" id="PRU00335"/>
    </source>
</evidence>